<keyword evidence="1" id="KW-0812">Transmembrane</keyword>
<evidence type="ECO:0000256" key="1">
    <source>
        <dbReference type="SAM" id="Phobius"/>
    </source>
</evidence>
<feature type="transmembrane region" description="Helical" evidence="1">
    <location>
        <begin position="6"/>
        <end position="24"/>
    </location>
</feature>
<dbReference type="EMBL" id="BMCJ01000004">
    <property type="protein sequence ID" value="GGC93434.1"/>
    <property type="molecule type" value="Genomic_DNA"/>
</dbReference>
<keyword evidence="1" id="KW-0472">Membrane</keyword>
<comment type="caution">
    <text evidence="2">The sequence shown here is derived from an EMBL/GenBank/DDBJ whole genome shotgun (WGS) entry which is preliminary data.</text>
</comment>
<protein>
    <submittedName>
        <fullName evidence="2">Membrane protein</fullName>
    </submittedName>
</protein>
<dbReference type="Pfam" id="PF06961">
    <property type="entry name" value="DUF1294"/>
    <property type="match status" value="1"/>
</dbReference>
<sequence>MDVFTYLLIYLIAINGILYSLMGVDKSRARKRKQRIPEKQLWGFALLGGALGGSLGMNHFRHKTKHRSFLYGFPFLVLLQAILVGYLVLKLYTP</sequence>
<evidence type="ECO:0000313" key="2">
    <source>
        <dbReference type="EMBL" id="GGC93434.1"/>
    </source>
</evidence>
<keyword evidence="1" id="KW-1133">Transmembrane helix</keyword>
<dbReference type="InterPro" id="IPR010718">
    <property type="entry name" value="DUF1294"/>
</dbReference>
<feature type="transmembrane region" description="Helical" evidence="1">
    <location>
        <begin position="69"/>
        <end position="89"/>
    </location>
</feature>
<accession>A0ABQ1P9F7</accession>
<keyword evidence="3" id="KW-1185">Reference proteome</keyword>
<dbReference type="Proteomes" id="UP000619534">
    <property type="component" value="Unassembled WGS sequence"/>
</dbReference>
<feature type="transmembrane region" description="Helical" evidence="1">
    <location>
        <begin position="40"/>
        <end position="57"/>
    </location>
</feature>
<dbReference type="RefSeq" id="WP_062447182.1">
    <property type="nucleotide sequence ID" value="NZ_BMCJ01000004.1"/>
</dbReference>
<reference evidence="3" key="1">
    <citation type="journal article" date="2019" name="Int. J. Syst. Evol. Microbiol.">
        <title>The Global Catalogue of Microorganisms (GCM) 10K type strain sequencing project: providing services to taxonomists for standard genome sequencing and annotation.</title>
        <authorList>
            <consortium name="The Broad Institute Genomics Platform"/>
            <consortium name="The Broad Institute Genome Sequencing Center for Infectious Disease"/>
            <person name="Wu L."/>
            <person name="Ma J."/>
        </authorList>
    </citation>
    <scope>NUCLEOTIDE SEQUENCE [LARGE SCALE GENOMIC DNA]</scope>
    <source>
        <strain evidence="3">CCM 7282</strain>
    </source>
</reference>
<name>A0ABQ1P9F7_9BACI</name>
<proteinExistence type="predicted"/>
<organism evidence="2 3">
    <name type="scientific">Thalassobacillus devorans</name>
    <dbReference type="NCBI Taxonomy" id="279813"/>
    <lineage>
        <taxon>Bacteria</taxon>
        <taxon>Bacillati</taxon>
        <taxon>Bacillota</taxon>
        <taxon>Bacilli</taxon>
        <taxon>Bacillales</taxon>
        <taxon>Bacillaceae</taxon>
        <taxon>Thalassobacillus</taxon>
    </lineage>
</organism>
<evidence type="ECO:0000313" key="3">
    <source>
        <dbReference type="Proteomes" id="UP000619534"/>
    </source>
</evidence>
<gene>
    <name evidence="2" type="ORF">GCM10007216_25190</name>
</gene>